<name>A0A9Q1K1L2_9CARY</name>
<dbReference type="InterPro" id="IPR027417">
    <property type="entry name" value="P-loop_NTPase"/>
</dbReference>
<evidence type="ECO:0000256" key="5">
    <source>
        <dbReference type="ARBA" id="ARBA00023175"/>
    </source>
</evidence>
<comment type="similarity">
    <text evidence="6">Belongs to the TRAFAC class myosin-kinesin ATPase superfamily. Kinesin family. KIN-10 subfamily.</text>
</comment>
<dbReference type="SMART" id="SM00129">
    <property type="entry name" value="KISc"/>
    <property type="match status" value="1"/>
</dbReference>
<keyword evidence="12" id="KW-1185">Reference proteome</keyword>
<evidence type="ECO:0000256" key="3">
    <source>
        <dbReference type="ARBA" id="ARBA00022840"/>
    </source>
</evidence>
<gene>
    <name evidence="11" type="ORF">Cgig2_022123</name>
</gene>
<dbReference type="GO" id="GO:0005871">
    <property type="term" value="C:kinesin complex"/>
    <property type="evidence" value="ECO:0007669"/>
    <property type="project" value="TreeGrafter"/>
</dbReference>
<evidence type="ECO:0000256" key="6">
    <source>
        <dbReference type="ARBA" id="ARBA00061615"/>
    </source>
</evidence>
<dbReference type="InterPro" id="IPR001752">
    <property type="entry name" value="Kinesin_motor_dom"/>
</dbReference>
<dbReference type="GO" id="GO:0008017">
    <property type="term" value="F:microtubule binding"/>
    <property type="evidence" value="ECO:0007669"/>
    <property type="project" value="InterPro"/>
</dbReference>
<dbReference type="FunFam" id="3.40.850.10:FF:000068">
    <property type="entry name" value="p-loop containing nucleoside triphosphate hydrolase superfamily protein"/>
    <property type="match status" value="1"/>
</dbReference>
<feature type="region of interest" description="Disordered" evidence="9">
    <location>
        <begin position="526"/>
        <end position="552"/>
    </location>
</feature>
<reference evidence="11" key="1">
    <citation type="submission" date="2022-04" db="EMBL/GenBank/DDBJ databases">
        <title>Carnegiea gigantea Genome sequencing and assembly v2.</title>
        <authorList>
            <person name="Copetti D."/>
            <person name="Sanderson M.J."/>
            <person name="Burquez A."/>
            <person name="Wojciechowski M.F."/>
        </authorList>
    </citation>
    <scope>NUCLEOTIDE SEQUENCE</scope>
    <source>
        <strain evidence="11">SGP5-SGP5p</strain>
        <tissue evidence="11">Aerial part</tissue>
    </source>
</reference>
<evidence type="ECO:0000256" key="2">
    <source>
        <dbReference type="ARBA" id="ARBA00022741"/>
    </source>
</evidence>
<dbReference type="SUPFAM" id="SSF52540">
    <property type="entry name" value="P-loop containing nucleoside triphosphate hydrolases"/>
    <property type="match status" value="1"/>
</dbReference>
<evidence type="ECO:0000313" key="12">
    <source>
        <dbReference type="Proteomes" id="UP001153076"/>
    </source>
</evidence>
<feature type="region of interest" description="Disordered" evidence="9">
    <location>
        <begin position="1"/>
        <end position="55"/>
    </location>
</feature>
<feature type="domain" description="Kinesin motor" evidence="10">
    <location>
        <begin position="57"/>
        <end position="389"/>
    </location>
</feature>
<accession>A0A9Q1K1L2</accession>
<dbReference type="InterPro" id="IPR027640">
    <property type="entry name" value="Kinesin-like_fam"/>
</dbReference>
<dbReference type="PRINTS" id="PR00380">
    <property type="entry name" value="KINESINHEAVY"/>
</dbReference>
<dbReference type="Pfam" id="PF00225">
    <property type="entry name" value="Kinesin"/>
    <property type="match status" value="1"/>
</dbReference>
<feature type="compositionally biased region" description="Polar residues" evidence="9">
    <location>
        <begin position="1"/>
        <end position="22"/>
    </location>
</feature>
<keyword evidence="4" id="KW-0175">Coiled coil</keyword>
<dbReference type="AlphaFoldDB" id="A0A9Q1K1L2"/>
<evidence type="ECO:0000256" key="9">
    <source>
        <dbReference type="SAM" id="MobiDB-lite"/>
    </source>
</evidence>
<dbReference type="GO" id="GO:0003777">
    <property type="term" value="F:microtubule motor activity"/>
    <property type="evidence" value="ECO:0007669"/>
    <property type="project" value="InterPro"/>
</dbReference>
<dbReference type="EMBL" id="JAKOGI010000448">
    <property type="protein sequence ID" value="KAJ8434844.1"/>
    <property type="molecule type" value="Genomic_DNA"/>
</dbReference>
<dbReference type="GO" id="GO:0005874">
    <property type="term" value="C:microtubule"/>
    <property type="evidence" value="ECO:0007669"/>
    <property type="project" value="UniProtKB-KW"/>
</dbReference>
<evidence type="ECO:0000256" key="8">
    <source>
        <dbReference type="PROSITE-ProRule" id="PRU00283"/>
    </source>
</evidence>
<evidence type="ECO:0000256" key="4">
    <source>
        <dbReference type="ARBA" id="ARBA00023054"/>
    </source>
</evidence>
<feature type="binding site" evidence="8">
    <location>
        <begin position="140"/>
        <end position="147"/>
    </location>
    <ligand>
        <name>ATP</name>
        <dbReference type="ChEBI" id="CHEBI:30616"/>
    </ligand>
</feature>
<dbReference type="Gene3D" id="3.40.850.10">
    <property type="entry name" value="Kinesin motor domain"/>
    <property type="match status" value="1"/>
</dbReference>
<dbReference type="PANTHER" id="PTHR24115">
    <property type="entry name" value="KINESIN-RELATED"/>
    <property type="match status" value="1"/>
</dbReference>
<keyword evidence="3 8" id="KW-0067">ATP-binding</keyword>
<dbReference type="PROSITE" id="PS50067">
    <property type="entry name" value="KINESIN_MOTOR_2"/>
    <property type="match status" value="1"/>
</dbReference>
<dbReference type="GO" id="GO:0005524">
    <property type="term" value="F:ATP binding"/>
    <property type="evidence" value="ECO:0007669"/>
    <property type="project" value="UniProtKB-UniRule"/>
</dbReference>
<evidence type="ECO:0000256" key="1">
    <source>
        <dbReference type="ARBA" id="ARBA00022701"/>
    </source>
</evidence>
<evidence type="ECO:0000256" key="7">
    <source>
        <dbReference type="ARBA" id="ARBA00073419"/>
    </source>
</evidence>
<dbReference type="GO" id="GO:0016887">
    <property type="term" value="F:ATP hydrolysis activity"/>
    <property type="evidence" value="ECO:0007669"/>
    <property type="project" value="TreeGrafter"/>
</dbReference>
<feature type="compositionally biased region" description="Polar residues" evidence="9">
    <location>
        <begin position="29"/>
        <end position="49"/>
    </location>
</feature>
<protein>
    <recommendedName>
        <fullName evidence="7">Kinesin-like protein KIN-10A</fullName>
    </recommendedName>
</protein>
<evidence type="ECO:0000259" key="10">
    <source>
        <dbReference type="PROSITE" id="PS50067"/>
    </source>
</evidence>
<comment type="caution">
    <text evidence="11">The sequence shown here is derived from an EMBL/GenBank/DDBJ whole genome shotgun (WGS) entry which is preliminary data.</text>
</comment>
<proteinExistence type="inferred from homology"/>
<dbReference type="GO" id="GO:0007018">
    <property type="term" value="P:microtubule-based movement"/>
    <property type="evidence" value="ECO:0007669"/>
    <property type="project" value="InterPro"/>
</dbReference>
<sequence length="866" mass="96796">MAPTPCSSSKSNQTHFNHLRTPQSKHRLQFNSSKIAHPSPNLNLKEPQNPSVPPEHPVEVIGRIRNHPDPKDDKSISGFLQINSDCQTIRIKTDIGYRDFSLDGVSSSEEDDLEGFYKKFIEPRILGVKMGDKCTIMMYGPTGSGKSHTMFGSLKQPGIVYRSLKDILGERENGMGEENREGSNGVGMFVQVSVLEIYNEELYDLLSCDKGGGSFNLWSKGSASKVKLEVMGKKAKNATFISGNEAGKILKEIQKVEKRRIVKSTNCNDRSSRSHCMIILDAPTVGGRLMLVDMAGSENIEQAGQVGFEAKMQTAKINQGNIALKRVVESIANGDSHVPFRDSKLTMLLQDSFEDDKSKILMILCASPDPKEMHKTISTLEYGAKAKCIVRGPHTPLKDKAEDSSSAVILGSRIAAMDQFILKLQMENKQREKECNEARKQLLKKEEEVSQLRAKLQQAGASEEEINEKINERTEMLRKELEKQLAECQRMANEYVELEKRRMEERIKQQEEEVRMLRRRLEEMELELSRSRDGSGSSSDGSGTEFEGSGLMRRLKEVYADEDPGMEKSMDIDMGDQESFAREAKIIGQSPLNLVNGGHGSYPVTGDRAWLSTVFEEEEVEDEDEDGKVKLEDEEVEKKVIEEKKVSERGIVFSSEENVQLTPTSRKTRIQNIFTLCGNHRELVQQTPVCAEKSSENVHPMSLIDHNTPVPAVLETVLCARPENAKEIHVPDRQAEPLKENVNPTSDEKKDSLMEVYVKWEATKENPGKFINKLKLVKDATLADLRKLIEIHLGVDKQDFVFLSLGDPTGAPISKDKEATVFASKLPMCSNQLGGHLACLRPTKGAPCPGLLPLTPLENKLPTTLR</sequence>
<organism evidence="11 12">
    <name type="scientific">Carnegiea gigantea</name>
    <dbReference type="NCBI Taxonomy" id="171969"/>
    <lineage>
        <taxon>Eukaryota</taxon>
        <taxon>Viridiplantae</taxon>
        <taxon>Streptophyta</taxon>
        <taxon>Embryophyta</taxon>
        <taxon>Tracheophyta</taxon>
        <taxon>Spermatophyta</taxon>
        <taxon>Magnoliopsida</taxon>
        <taxon>eudicotyledons</taxon>
        <taxon>Gunneridae</taxon>
        <taxon>Pentapetalae</taxon>
        <taxon>Caryophyllales</taxon>
        <taxon>Cactineae</taxon>
        <taxon>Cactaceae</taxon>
        <taxon>Cactoideae</taxon>
        <taxon>Echinocereeae</taxon>
        <taxon>Carnegiea</taxon>
    </lineage>
</organism>
<dbReference type="PANTHER" id="PTHR24115:SF416">
    <property type="entry name" value="KINESIN-LIKE PROTEIN KIN-10A"/>
    <property type="match status" value="1"/>
</dbReference>
<keyword evidence="5 8" id="KW-0505">Motor protein</keyword>
<dbReference type="Proteomes" id="UP001153076">
    <property type="component" value="Unassembled WGS sequence"/>
</dbReference>
<evidence type="ECO:0000313" key="11">
    <source>
        <dbReference type="EMBL" id="KAJ8434844.1"/>
    </source>
</evidence>
<keyword evidence="2 8" id="KW-0547">Nucleotide-binding</keyword>
<dbReference type="OrthoDB" id="3176171at2759"/>
<feature type="compositionally biased region" description="Low complexity" evidence="9">
    <location>
        <begin position="534"/>
        <end position="550"/>
    </location>
</feature>
<dbReference type="InterPro" id="IPR036961">
    <property type="entry name" value="Kinesin_motor_dom_sf"/>
</dbReference>
<keyword evidence="1" id="KW-0493">Microtubule</keyword>